<dbReference type="AlphaFoldDB" id="A0A0D2E046"/>
<feature type="compositionally biased region" description="Acidic residues" evidence="7">
    <location>
        <begin position="282"/>
        <end position="299"/>
    </location>
</feature>
<dbReference type="VEuPathDB" id="FungiDB:PV06_06741"/>
<evidence type="ECO:0000256" key="5">
    <source>
        <dbReference type="ARBA" id="ARBA00023163"/>
    </source>
</evidence>
<dbReference type="PANTHER" id="PTHR36206:SF13">
    <property type="entry name" value="TRANSCRIPTIONAL REGULATORY PROTEIN MOC3"/>
    <property type="match status" value="1"/>
</dbReference>
<dbReference type="OrthoDB" id="4118594at2759"/>
<evidence type="ECO:0000256" key="1">
    <source>
        <dbReference type="ARBA" id="ARBA00022723"/>
    </source>
</evidence>
<keyword evidence="6" id="KW-0539">Nucleus</keyword>
<keyword evidence="3" id="KW-0805">Transcription regulation</keyword>
<evidence type="ECO:0000256" key="6">
    <source>
        <dbReference type="ARBA" id="ARBA00023242"/>
    </source>
</evidence>
<dbReference type="RefSeq" id="XP_016261375.1">
    <property type="nucleotide sequence ID" value="XM_016407895.1"/>
</dbReference>
<dbReference type="STRING" id="215243.A0A0D2E046"/>
<keyword evidence="1" id="KW-0479">Metal-binding</keyword>
<feature type="region of interest" description="Disordered" evidence="7">
    <location>
        <begin position="12"/>
        <end position="36"/>
    </location>
</feature>
<dbReference type="HOGENOM" id="CLU_609779_0_0_1"/>
<accession>A0A0D2E046</accession>
<sequence length="517" mass="57782">MTFEILQSILTSTDREESNATKDTRRVKGYETPPKPWIFEGISTQQQQTHGGNLPKASKAGQHQLGGGGVRYTYGREGPQDITDLAREAKRKALVRAQWNYLTKTVSVRFGDSPHDQRSLKFWLAETAPTIGNYGPDYMFWSRLVPQLAFEFPVIRHLLVATALLDEQLGVYRSATKIKLTPLALWHYQTALRGMTVVERADEPFLVLASSMGWVFESLQGNFAASAIHLRASSRLLKELESGPSSSDPLALDMLAAVKPMVYLSLSFSNIVHGASTPIEIPPDDPDDDDQTTEPEDVPIDSLAQARDMLIERVRRFKRRADADSDARGPSRYSILALRRYIGTWQKRARIYCLHGKESNLHKQTVQILFITALSFLPEDIAGAFSTANEAASRHLLDTIERVAVAKRESAPWDEADIDDTLSVTLSLLAEHFPDWFFRKRAGHLLASFPKAPLAKKTTTTNNTESSFSSATTTAGSGVRSVVWNQIRPGKVVFEGEEKVRGLDRSTIEKQYSRVFD</sequence>
<organism evidence="8 9">
    <name type="scientific">Exophiala oligosperma</name>
    <dbReference type="NCBI Taxonomy" id="215243"/>
    <lineage>
        <taxon>Eukaryota</taxon>
        <taxon>Fungi</taxon>
        <taxon>Dikarya</taxon>
        <taxon>Ascomycota</taxon>
        <taxon>Pezizomycotina</taxon>
        <taxon>Eurotiomycetes</taxon>
        <taxon>Chaetothyriomycetidae</taxon>
        <taxon>Chaetothyriales</taxon>
        <taxon>Herpotrichiellaceae</taxon>
        <taxon>Exophiala</taxon>
    </lineage>
</organism>
<gene>
    <name evidence="8" type="ORF">PV06_06741</name>
</gene>
<keyword evidence="4" id="KW-0238">DNA-binding</keyword>
<dbReference type="EMBL" id="KN847337">
    <property type="protein sequence ID" value="KIW41159.1"/>
    <property type="molecule type" value="Genomic_DNA"/>
</dbReference>
<keyword evidence="2" id="KW-0862">Zinc</keyword>
<dbReference type="PANTHER" id="PTHR36206">
    <property type="entry name" value="ASPERCRYPTIN BIOSYNTHESIS CLUSTER-SPECIFIC TRANSCRIPTION REGULATOR ATNN-RELATED"/>
    <property type="match status" value="1"/>
</dbReference>
<evidence type="ECO:0000256" key="4">
    <source>
        <dbReference type="ARBA" id="ARBA00023125"/>
    </source>
</evidence>
<evidence type="ECO:0000256" key="3">
    <source>
        <dbReference type="ARBA" id="ARBA00023015"/>
    </source>
</evidence>
<proteinExistence type="predicted"/>
<name>A0A0D2E046_9EURO</name>
<keyword evidence="9" id="KW-1185">Reference proteome</keyword>
<keyword evidence="5" id="KW-0804">Transcription</keyword>
<dbReference type="InterPro" id="IPR052360">
    <property type="entry name" value="Transcr_Regulatory_Proteins"/>
</dbReference>
<feature type="compositionally biased region" description="Basic and acidic residues" evidence="7">
    <location>
        <begin position="13"/>
        <end position="29"/>
    </location>
</feature>
<evidence type="ECO:0000313" key="9">
    <source>
        <dbReference type="Proteomes" id="UP000053342"/>
    </source>
</evidence>
<dbReference type="GeneID" id="27358815"/>
<evidence type="ECO:0000256" key="7">
    <source>
        <dbReference type="SAM" id="MobiDB-lite"/>
    </source>
</evidence>
<dbReference type="Proteomes" id="UP000053342">
    <property type="component" value="Unassembled WGS sequence"/>
</dbReference>
<evidence type="ECO:0000313" key="8">
    <source>
        <dbReference type="EMBL" id="KIW41159.1"/>
    </source>
</evidence>
<dbReference type="GO" id="GO:0003677">
    <property type="term" value="F:DNA binding"/>
    <property type="evidence" value="ECO:0007669"/>
    <property type="project" value="UniProtKB-KW"/>
</dbReference>
<evidence type="ECO:0000256" key="2">
    <source>
        <dbReference type="ARBA" id="ARBA00022833"/>
    </source>
</evidence>
<feature type="region of interest" description="Disordered" evidence="7">
    <location>
        <begin position="277"/>
        <end position="299"/>
    </location>
</feature>
<reference evidence="8 9" key="1">
    <citation type="submission" date="2015-01" db="EMBL/GenBank/DDBJ databases">
        <title>The Genome Sequence of Exophiala oligosperma CBS72588.</title>
        <authorList>
            <consortium name="The Broad Institute Genomics Platform"/>
            <person name="Cuomo C."/>
            <person name="de Hoog S."/>
            <person name="Gorbushina A."/>
            <person name="Stielow B."/>
            <person name="Teixiera M."/>
            <person name="Abouelleil A."/>
            <person name="Chapman S.B."/>
            <person name="Priest M."/>
            <person name="Young S.K."/>
            <person name="Wortman J."/>
            <person name="Nusbaum C."/>
            <person name="Birren B."/>
        </authorList>
    </citation>
    <scope>NUCLEOTIDE SEQUENCE [LARGE SCALE GENOMIC DNA]</scope>
    <source>
        <strain evidence="8 9">CBS 72588</strain>
    </source>
</reference>
<dbReference type="GO" id="GO:0046872">
    <property type="term" value="F:metal ion binding"/>
    <property type="evidence" value="ECO:0007669"/>
    <property type="project" value="UniProtKB-KW"/>
</dbReference>
<protein>
    <submittedName>
        <fullName evidence="8">Uncharacterized protein</fullName>
    </submittedName>
</protein>